<comment type="caution">
    <text evidence="3">The sequence shown here is derived from an EMBL/GenBank/DDBJ whole genome shotgun (WGS) entry which is preliminary data.</text>
</comment>
<name>A0A2P5I4I0_DIAHE</name>
<feature type="compositionally biased region" description="Low complexity" evidence="1">
    <location>
        <begin position="26"/>
        <end position="45"/>
    </location>
</feature>
<dbReference type="InterPro" id="IPR011009">
    <property type="entry name" value="Kinase-like_dom_sf"/>
</dbReference>
<dbReference type="OrthoDB" id="4062651at2759"/>
<organism evidence="3 4">
    <name type="scientific">Diaporthe helianthi</name>
    <dbReference type="NCBI Taxonomy" id="158607"/>
    <lineage>
        <taxon>Eukaryota</taxon>
        <taxon>Fungi</taxon>
        <taxon>Dikarya</taxon>
        <taxon>Ascomycota</taxon>
        <taxon>Pezizomycotina</taxon>
        <taxon>Sordariomycetes</taxon>
        <taxon>Sordariomycetidae</taxon>
        <taxon>Diaporthales</taxon>
        <taxon>Diaporthaceae</taxon>
        <taxon>Diaporthe</taxon>
    </lineage>
</organism>
<accession>A0A2P5I4I0</accession>
<feature type="domain" description="Protein kinase" evidence="2">
    <location>
        <begin position="141"/>
        <end position="493"/>
    </location>
</feature>
<reference evidence="3" key="1">
    <citation type="submission" date="2017-09" db="EMBL/GenBank/DDBJ databases">
        <title>Polyketide synthases of a Diaporthe helianthi virulent isolate.</title>
        <authorList>
            <person name="Baroncelli R."/>
        </authorList>
    </citation>
    <scope>NUCLEOTIDE SEQUENCE [LARGE SCALE GENOMIC DNA]</scope>
    <source>
        <strain evidence="3">7/96</strain>
    </source>
</reference>
<dbReference type="PROSITE" id="PS50011">
    <property type="entry name" value="PROTEIN_KINASE_DOM"/>
    <property type="match status" value="1"/>
</dbReference>
<dbReference type="InterPro" id="IPR000719">
    <property type="entry name" value="Prot_kinase_dom"/>
</dbReference>
<keyword evidence="4" id="KW-1185">Reference proteome</keyword>
<proteinExistence type="predicted"/>
<dbReference type="SUPFAM" id="SSF56112">
    <property type="entry name" value="Protein kinase-like (PK-like)"/>
    <property type="match status" value="1"/>
</dbReference>
<dbReference type="STRING" id="158607.A0A2P5I4I0"/>
<feature type="compositionally biased region" description="Pro residues" evidence="1">
    <location>
        <begin position="1"/>
        <end position="12"/>
    </location>
</feature>
<dbReference type="GO" id="GO:0004672">
    <property type="term" value="F:protein kinase activity"/>
    <property type="evidence" value="ECO:0007669"/>
    <property type="project" value="InterPro"/>
</dbReference>
<sequence length="527" mass="58595">MADNPFPTPPNTIPQWAEGTRPINPPTQSSLTSSSSFWNPSSPRTPSQVARMRYRENEYFRLWRRGLKHEWQGPRWNLPVGDLPARRSGRWGGQASMESAGVERRREAERDPIRYYPSAGSSPPLDITAPARAAVRRLQGASLVKILGFGGFGGFGIAALLDVASKQGGTLSRVVMKTVIGDDGWASEDLKTEKKWQTSLMRAMHVVGLVRWSTLRGTPVALEDALIDDDPKLFFMELMKHGDLQQAIGRAGNRGEKLPSRLLWKVFACHRIDTPTETDWKSQDGPAILEQVPDQVFRDSRDYDLIHFDLDPQNRDFHNMNHAAVPSFKIADLGLAERNRGELLTDVNNITKNGNGPKPDRAKCSFNCKWRRITDHGVTYIMPGWVLKLTLQFQKCMHMLITLYTFPYPPLTVGPFNSQGLPQQYASVGVIHDHMGAQVTPFYTNGAGLVDEDGLDSRLRNLLMRCLAVVPANRPGLEELEVWAGQAESNPGFFASIGGDLSSTELADHFISPSGYDTDTDGWGSVG</sequence>
<evidence type="ECO:0000259" key="2">
    <source>
        <dbReference type="PROSITE" id="PS50011"/>
    </source>
</evidence>
<feature type="region of interest" description="Disordered" evidence="1">
    <location>
        <begin position="1"/>
        <end position="49"/>
    </location>
</feature>
<gene>
    <name evidence="3" type="ORF">DHEL01_v204196</name>
</gene>
<dbReference type="AlphaFoldDB" id="A0A2P5I4I0"/>
<dbReference type="GO" id="GO:0005524">
    <property type="term" value="F:ATP binding"/>
    <property type="evidence" value="ECO:0007669"/>
    <property type="project" value="InterPro"/>
</dbReference>
<dbReference type="Proteomes" id="UP000094444">
    <property type="component" value="Unassembled WGS sequence"/>
</dbReference>
<evidence type="ECO:0000313" key="4">
    <source>
        <dbReference type="Proteomes" id="UP000094444"/>
    </source>
</evidence>
<evidence type="ECO:0000256" key="1">
    <source>
        <dbReference type="SAM" id="MobiDB-lite"/>
    </source>
</evidence>
<dbReference type="InParanoid" id="A0A2P5I4I0"/>
<protein>
    <recommendedName>
        <fullName evidence="2">Protein kinase domain-containing protein</fullName>
    </recommendedName>
</protein>
<dbReference type="EMBL" id="MAVT02000272">
    <property type="protein sequence ID" value="POS77419.1"/>
    <property type="molecule type" value="Genomic_DNA"/>
</dbReference>
<evidence type="ECO:0000313" key="3">
    <source>
        <dbReference type="EMBL" id="POS77419.1"/>
    </source>
</evidence>
<feature type="region of interest" description="Disordered" evidence="1">
    <location>
        <begin position="88"/>
        <end position="108"/>
    </location>
</feature>